<gene>
    <name evidence="5" type="ORF">SELMODRAFT_24191</name>
</gene>
<dbReference type="KEGG" id="smo:SELMODRAFT_24191"/>
<name>D8TAU5_SELML</name>
<dbReference type="InterPro" id="IPR000073">
    <property type="entry name" value="AB_hydrolase_1"/>
</dbReference>
<evidence type="ECO:0000313" key="6">
    <source>
        <dbReference type="Proteomes" id="UP000001514"/>
    </source>
</evidence>
<dbReference type="ESTHER" id="selml-d8tdq6">
    <property type="family name" value="Maspardin-ACP33-SPG21_like"/>
</dbReference>
<dbReference type="eggNOG" id="ENOG502QPSD">
    <property type="taxonomic scope" value="Eukaryota"/>
</dbReference>
<evidence type="ECO:0000256" key="1">
    <source>
        <dbReference type="ARBA" id="ARBA00004496"/>
    </source>
</evidence>
<dbReference type="FunCoup" id="D8TAU5">
    <property type="interactions" value="3214"/>
</dbReference>
<dbReference type="PANTHER" id="PTHR15913:SF0">
    <property type="entry name" value="MASPARDIN"/>
    <property type="match status" value="1"/>
</dbReference>
<organism evidence="6">
    <name type="scientific">Selaginella moellendorffii</name>
    <name type="common">Spikemoss</name>
    <dbReference type="NCBI Taxonomy" id="88036"/>
    <lineage>
        <taxon>Eukaryota</taxon>
        <taxon>Viridiplantae</taxon>
        <taxon>Streptophyta</taxon>
        <taxon>Embryophyta</taxon>
        <taxon>Tracheophyta</taxon>
        <taxon>Lycopodiopsida</taxon>
        <taxon>Selaginellales</taxon>
        <taxon>Selaginellaceae</taxon>
        <taxon>Selaginella</taxon>
    </lineage>
</organism>
<dbReference type="Gene3D" id="3.40.50.1820">
    <property type="entry name" value="alpha/beta hydrolase"/>
    <property type="match status" value="1"/>
</dbReference>
<evidence type="ECO:0000259" key="4">
    <source>
        <dbReference type="Pfam" id="PF00561"/>
    </source>
</evidence>
<dbReference type="HOGENOM" id="CLU_052260_0_0_1"/>
<proteinExistence type="predicted"/>
<dbReference type="InterPro" id="IPR029058">
    <property type="entry name" value="AB_hydrolase_fold"/>
</dbReference>
<keyword evidence="3" id="KW-0963">Cytoplasm</keyword>
<sequence>GTDVTTAAPGDFLHFKAHVPLRHIWVGNKHWRYYQSGPKLLPPLVCLGGTSSTAEVFYKIILSLSAKGYHVIAADAPPVWSHQEWIASFEKFLDQIGAHHVHLYGTSLGGYLSQLFAQQRPRRVKSLLLSNTFLETHTFASGTSWKPLISWTPEFMLKRYILSGIHEGPQEPLIADSIDFVVSQFETLSREDLASRLTLNTSPAAVGQITLPDSCITIMDTNDYCAIPQSLKDQVAARYPTARKAMLKSGGDFPFLSRAAEVSLHVQLHLMRVGVEGVPD</sequence>
<feature type="non-terminal residue" evidence="5">
    <location>
        <position position="1"/>
    </location>
</feature>
<evidence type="ECO:0000256" key="2">
    <source>
        <dbReference type="ARBA" id="ARBA00020148"/>
    </source>
</evidence>
<dbReference type="PANTHER" id="PTHR15913">
    <property type="entry name" value="ACID CLUSTER PROTEIN 33"/>
    <property type="match status" value="1"/>
</dbReference>
<dbReference type="STRING" id="88036.D8TAU5"/>
<dbReference type="SUPFAM" id="SSF53474">
    <property type="entry name" value="alpha/beta-Hydrolases"/>
    <property type="match status" value="1"/>
</dbReference>
<keyword evidence="6" id="KW-1185">Reference proteome</keyword>
<dbReference type="GO" id="GO:0005737">
    <property type="term" value="C:cytoplasm"/>
    <property type="evidence" value="ECO:0007669"/>
    <property type="project" value="UniProtKB-SubCell"/>
</dbReference>
<feature type="non-terminal residue" evidence="5">
    <location>
        <position position="280"/>
    </location>
</feature>
<dbReference type="OrthoDB" id="10264550at2759"/>
<dbReference type="EMBL" id="GL377705">
    <property type="protein sequence ID" value="EFJ06213.1"/>
    <property type="molecule type" value="Genomic_DNA"/>
</dbReference>
<dbReference type="OMA" id="ILYLWAN"/>
<dbReference type="AlphaFoldDB" id="D8TAU5"/>
<evidence type="ECO:0000256" key="3">
    <source>
        <dbReference type="ARBA" id="ARBA00022490"/>
    </source>
</evidence>
<evidence type="ECO:0000313" key="5">
    <source>
        <dbReference type="EMBL" id="EFJ06213.1"/>
    </source>
</evidence>
<feature type="domain" description="AB hydrolase-1" evidence="4">
    <location>
        <begin position="42"/>
        <end position="163"/>
    </location>
</feature>
<dbReference type="Gramene" id="EFJ06213">
    <property type="protein sequence ID" value="EFJ06213"/>
    <property type="gene ID" value="SELMODRAFT_24191"/>
</dbReference>
<dbReference type="InterPro" id="IPR026151">
    <property type="entry name" value="Maspardin"/>
</dbReference>
<protein>
    <recommendedName>
        <fullName evidence="2">Maspardin</fullName>
    </recommendedName>
</protein>
<dbReference type="Proteomes" id="UP000001514">
    <property type="component" value="Unassembled WGS sequence"/>
</dbReference>
<comment type="subcellular location">
    <subcellularLocation>
        <location evidence="1">Cytoplasm</location>
    </subcellularLocation>
</comment>
<accession>D8TAU5</accession>
<reference evidence="5 6" key="1">
    <citation type="journal article" date="2011" name="Science">
        <title>The Selaginella genome identifies genetic changes associated with the evolution of vascular plants.</title>
        <authorList>
            <person name="Banks J.A."/>
            <person name="Nishiyama T."/>
            <person name="Hasebe M."/>
            <person name="Bowman J.L."/>
            <person name="Gribskov M."/>
            <person name="dePamphilis C."/>
            <person name="Albert V.A."/>
            <person name="Aono N."/>
            <person name="Aoyama T."/>
            <person name="Ambrose B.A."/>
            <person name="Ashton N.W."/>
            <person name="Axtell M.J."/>
            <person name="Barker E."/>
            <person name="Barker M.S."/>
            <person name="Bennetzen J.L."/>
            <person name="Bonawitz N.D."/>
            <person name="Chapple C."/>
            <person name="Cheng C."/>
            <person name="Correa L.G."/>
            <person name="Dacre M."/>
            <person name="DeBarry J."/>
            <person name="Dreyer I."/>
            <person name="Elias M."/>
            <person name="Engstrom E.M."/>
            <person name="Estelle M."/>
            <person name="Feng L."/>
            <person name="Finet C."/>
            <person name="Floyd S.K."/>
            <person name="Frommer W.B."/>
            <person name="Fujita T."/>
            <person name="Gramzow L."/>
            <person name="Gutensohn M."/>
            <person name="Harholt J."/>
            <person name="Hattori M."/>
            <person name="Heyl A."/>
            <person name="Hirai T."/>
            <person name="Hiwatashi Y."/>
            <person name="Ishikawa M."/>
            <person name="Iwata M."/>
            <person name="Karol K.G."/>
            <person name="Koehler B."/>
            <person name="Kolukisaoglu U."/>
            <person name="Kubo M."/>
            <person name="Kurata T."/>
            <person name="Lalonde S."/>
            <person name="Li K."/>
            <person name="Li Y."/>
            <person name="Litt A."/>
            <person name="Lyons E."/>
            <person name="Manning G."/>
            <person name="Maruyama T."/>
            <person name="Michael T.P."/>
            <person name="Mikami K."/>
            <person name="Miyazaki S."/>
            <person name="Morinaga S."/>
            <person name="Murata T."/>
            <person name="Mueller-Roeber B."/>
            <person name="Nelson D.R."/>
            <person name="Obara M."/>
            <person name="Oguri Y."/>
            <person name="Olmstead R.G."/>
            <person name="Onodera N."/>
            <person name="Petersen B.L."/>
            <person name="Pils B."/>
            <person name="Prigge M."/>
            <person name="Rensing S.A."/>
            <person name="Riano-Pachon D.M."/>
            <person name="Roberts A.W."/>
            <person name="Sato Y."/>
            <person name="Scheller H.V."/>
            <person name="Schulz B."/>
            <person name="Schulz C."/>
            <person name="Shakirov E.V."/>
            <person name="Shibagaki N."/>
            <person name="Shinohara N."/>
            <person name="Shippen D.E."/>
            <person name="Soerensen I."/>
            <person name="Sotooka R."/>
            <person name="Sugimoto N."/>
            <person name="Sugita M."/>
            <person name="Sumikawa N."/>
            <person name="Tanurdzic M."/>
            <person name="Theissen G."/>
            <person name="Ulvskov P."/>
            <person name="Wakazuki S."/>
            <person name="Weng J.K."/>
            <person name="Willats W.W."/>
            <person name="Wipf D."/>
            <person name="Wolf P.G."/>
            <person name="Yang L."/>
            <person name="Zimmer A.D."/>
            <person name="Zhu Q."/>
            <person name="Mitros T."/>
            <person name="Hellsten U."/>
            <person name="Loque D."/>
            <person name="Otillar R."/>
            <person name="Salamov A."/>
            <person name="Schmutz J."/>
            <person name="Shapiro H."/>
            <person name="Lindquist E."/>
            <person name="Lucas S."/>
            <person name="Rokhsar D."/>
            <person name="Grigoriev I.V."/>
        </authorList>
    </citation>
    <scope>NUCLEOTIDE SEQUENCE [LARGE SCALE GENOMIC DNA]</scope>
</reference>
<dbReference type="InParanoid" id="D8TAU5"/>
<dbReference type="Pfam" id="PF00561">
    <property type="entry name" value="Abhydrolase_1"/>
    <property type="match status" value="1"/>
</dbReference>